<feature type="coiled-coil region" evidence="1">
    <location>
        <begin position="74"/>
        <end position="143"/>
    </location>
</feature>
<reference evidence="4 5" key="1">
    <citation type="submission" date="2022-04" db="EMBL/GenBank/DDBJ databases">
        <title>Halobacillus sp. isolated from saltern.</title>
        <authorList>
            <person name="Won M."/>
            <person name="Lee C.-M."/>
            <person name="Woen H.-Y."/>
            <person name="Kwon S.-W."/>
        </authorList>
    </citation>
    <scope>NUCLEOTIDE SEQUENCE [LARGE SCALE GENOMIC DNA]</scope>
    <source>
        <strain evidence="4 5">SSBR10-3</strain>
    </source>
</reference>
<keyword evidence="5" id="KW-1185">Reference proteome</keyword>
<organism evidence="4 5">
    <name type="scientific">Halobacillus salinarum</name>
    <dbReference type="NCBI Taxonomy" id="2932257"/>
    <lineage>
        <taxon>Bacteria</taxon>
        <taxon>Bacillati</taxon>
        <taxon>Bacillota</taxon>
        <taxon>Bacilli</taxon>
        <taxon>Bacillales</taxon>
        <taxon>Bacillaceae</taxon>
        <taxon>Halobacillus</taxon>
    </lineage>
</organism>
<evidence type="ECO:0000256" key="2">
    <source>
        <dbReference type="SAM" id="Phobius"/>
    </source>
</evidence>
<dbReference type="EMBL" id="CP095073">
    <property type="protein sequence ID" value="UOQ43052.1"/>
    <property type="molecule type" value="Genomic_DNA"/>
</dbReference>
<evidence type="ECO:0000313" key="4">
    <source>
        <dbReference type="EMBL" id="UOQ43052.1"/>
    </source>
</evidence>
<keyword evidence="2" id="KW-1133">Transmembrane helix</keyword>
<dbReference type="RefSeq" id="WP_244708412.1">
    <property type="nucleotide sequence ID" value="NZ_CP095073.1"/>
</dbReference>
<dbReference type="SUPFAM" id="SSF158791">
    <property type="entry name" value="MgtE N-terminal domain-like"/>
    <property type="match status" value="1"/>
</dbReference>
<name>A0ABY4EHT9_9BACI</name>
<proteinExistence type="predicted"/>
<accession>A0ABY4EHT9</accession>
<evidence type="ECO:0000313" key="5">
    <source>
        <dbReference type="Proteomes" id="UP000831787"/>
    </source>
</evidence>
<keyword evidence="1" id="KW-0175">Coiled coil</keyword>
<evidence type="ECO:0000259" key="3">
    <source>
        <dbReference type="Pfam" id="PF03448"/>
    </source>
</evidence>
<gene>
    <name evidence="4" type="ORF">MUN89_13980</name>
</gene>
<keyword evidence="2" id="KW-0812">Transmembrane</keyword>
<evidence type="ECO:0000256" key="1">
    <source>
        <dbReference type="SAM" id="Coils"/>
    </source>
</evidence>
<dbReference type="InterPro" id="IPR006668">
    <property type="entry name" value="Mg_transptr_MgtE_intracell_dom"/>
</dbReference>
<feature type="domain" description="Magnesium transporter MgtE intracellular" evidence="3">
    <location>
        <begin position="134"/>
        <end position="185"/>
    </location>
</feature>
<dbReference type="Gene3D" id="1.10.287.1490">
    <property type="match status" value="1"/>
</dbReference>
<keyword evidence="2" id="KW-0472">Membrane</keyword>
<sequence>MGKLANQEEEKGSKLQSFFFIFVVPLIFAITVVLIILTVKGVHVIDYAQKISNDIPGVSKVVSTSEEKDKAREQEQVQSTIQEKDEKIASLKDDVDMKQATIEDLHQQIEKLEADLAASKEVNEEQTDKLKELAQSFEGMDEEKAAPILESMDGPLAVQVLEKVPSEERGKILGEMSPEKAAALASSILGSN</sequence>
<feature type="transmembrane region" description="Helical" evidence="2">
    <location>
        <begin position="18"/>
        <end position="39"/>
    </location>
</feature>
<protein>
    <recommendedName>
        <fullName evidence="3">Magnesium transporter MgtE intracellular domain-containing protein</fullName>
    </recommendedName>
</protein>
<dbReference type="Proteomes" id="UP000831787">
    <property type="component" value="Chromosome"/>
</dbReference>
<dbReference type="Pfam" id="PF03448">
    <property type="entry name" value="MgtE_N"/>
    <property type="match status" value="1"/>
</dbReference>